<dbReference type="PROSITE" id="PS50928">
    <property type="entry name" value="ABC_TM1"/>
    <property type="match status" value="1"/>
</dbReference>
<dbReference type="RefSeq" id="WP_089771193.1">
    <property type="nucleotide sequence ID" value="NZ_FNTX01000001.1"/>
</dbReference>
<evidence type="ECO:0000256" key="5">
    <source>
        <dbReference type="ARBA" id="ARBA00022989"/>
    </source>
</evidence>
<dbReference type="GO" id="GO:0055085">
    <property type="term" value="P:transmembrane transport"/>
    <property type="evidence" value="ECO:0007669"/>
    <property type="project" value="InterPro"/>
</dbReference>
<dbReference type="CDD" id="cd06261">
    <property type="entry name" value="TM_PBP2"/>
    <property type="match status" value="1"/>
</dbReference>
<dbReference type="Gene3D" id="1.10.3720.10">
    <property type="entry name" value="MetI-like"/>
    <property type="match status" value="1"/>
</dbReference>
<comment type="similarity">
    <text evidence="7">Belongs to the binding-protein-dependent transport system permease family.</text>
</comment>
<evidence type="ECO:0000256" key="4">
    <source>
        <dbReference type="ARBA" id="ARBA00022692"/>
    </source>
</evidence>
<feature type="transmembrane region" description="Helical" evidence="7">
    <location>
        <begin position="39"/>
        <end position="64"/>
    </location>
</feature>
<feature type="transmembrane region" description="Helical" evidence="7">
    <location>
        <begin position="101"/>
        <end position="122"/>
    </location>
</feature>
<comment type="subcellular location">
    <subcellularLocation>
        <location evidence="1 7">Cell membrane</location>
        <topology evidence="1 7">Multi-pass membrane protein</topology>
    </subcellularLocation>
</comment>
<keyword evidence="11" id="KW-1185">Reference proteome</keyword>
<sequence>MTAPPVAPSTRAAREAERLAERRRRDAERPGGRRQNLTGWLFVGPVIAGALAFQLAPVAASLYVSVTDWSGLNLPQFVALDNYVELFTSDPKFYESLRNTVVFTVVTVAASIVGGMMLALLCNNSMRGIGVFRTLYFSPVVTNVIAIGFVWFWLYEPNNGLFNVVLGSVGLPTPTWLSDPMTALAAVIVVAVWQGVGYPMVILLAGLQSIDKSLLEAAVVDGCGPVRKFFRVTLPLLTPNIFFLTITQFISSFQVFGIIYVMTSGGPNNATSVFIYQIYETAFAHGRLGYAAAMGWVLFVIVGLVTAIQWVTEKRWVHYE</sequence>
<feature type="domain" description="ABC transmembrane type-1" evidence="9">
    <location>
        <begin position="97"/>
        <end position="309"/>
    </location>
</feature>
<dbReference type="PANTHER" id="PTHR30193">
    <property type="entry name" value="ABC TRANSPORTER PERMEASE PROTEIN"/>
    <property type="match status" value="1"/>
</dbReference>
<organism evidence="10 11">
    <name type="scientific">Ruania alba</name>
    <dbReference type="NCBI Taxonomy" id="648782"/>
    <lineage>
        <taxon>Bacteria</taxon>
        <taxon>Bacillati</taxon>
        <taxon>Actinomycetota</taxon>
        <taxon>Actinomycetes</taxon>
        <taxon>Micrococcales</taxon>
        <taxon>Ruaniaceae</taxon>
        <taxon>Ruania</taxon>
    </lineage>
</organism>
<dbReference type="SUPFAM" id="SSF161098">
    <property type="entry name" value="MetI-like"/>
    <property type="match status" value="1"/>
</dbReference>
<dbReference type="Pfam" id="PF00528">
    <property type="entry name" value="BPD_transp_1"/>
    <property type="match status" value="1"/>
</dbReference>
<dbReference type="GO" id="GO:0005886">
    <property type="term" value="C:plasma membrane"/>
    <property type="evidence" value="ECO:0007669"/>
    <property type="project" value="UniProtKB-SubCell"/>
</dbReference>
<evidence type="ECO:0000313" key="10">
    <source>
        <dbReference type="EMBL" id="SED53030.1"/>
    </source>
</evidence>
<keyword evidence="3" id="KW-1003">Cell membrane</keyword>
<evidence type="ECO:0000256" key="2">
    <source>
        <dbReference type="ARBA" id="ARBA00022448"/>
    </source>
</evidence>
<protein>
    <submittedName>
        <fullName evidence="10">Carbohydrate ABC transporter membrane protein 1, CUT1 family</fullName>
    </submittedName>
</protein>
<name>A0A1H5BGD2_9MICO</name>
<evidence type="ECO:0000256" key="8">
    <source>
        <dbReference type="SAM" id="MobiDB-lite"/>
    </source>
</evidence>
<dbReference type="PANTHER" id="PTHR30193:SF37">
    <property type="entry name" value="INNER MEMBRANE ABC TRANSPORTER PERMEASE PROTEIN YCJO"/>
    <property type="match status" value="1"/>
</dbReference>
<feature type="region of interest" description="Disordered" evidence="8">
    <location>
        <begin position="1"/>
        <end position="32"/>
    </location>
</feature>
<evidence type="ECO:0000256" key="6">
    <source>
        <dbReference type="ARBA" id="ARBA00023136"/>
    </source>
</evidence>
<dbReference type="InterPro" id="IPR000515">
    <property type="entry name" value="MetI-like"/>
</dbReference>
<gene>
    <name evidence="10" type="ORF">SAMN04488554_0087</name>
</gene>
<dbReference type="EMBL" id="FNTX01000001">
    <property type="protein sequence ID" value="SED53030.1"/>
    <property type="molecule type" value="Genomic_DNA"/>
</dbReference>
<feature type="transmembrane region" description="Helical" evidence="7">
    <location>
        <begin position="181"/>
        <end position="205"/>
    </location>
</feature>
<feature type="transmembrane region" description="Helical" evidence="7">
    <location>
        <begin position="288"/>
        <end position="311"/>
    </location>
</feature>
<keyword evidence="5 7" id="KW-1133">Transmembrane helix</keyword>
<evidence type="ECO:0000259" key="9">
    <source>
        <dbReference type="PROSITE" id="PS50928"/>
    </source>
</evidence>
<dbReference type="STRING" id="648782.SAMN04488554_0087"/>
<dbReference type="InterPro" id="IPR051393">
    <property type="entry name" value="ABC_transporter_permease"/>
</dbReference>
<keyword evidence="4 7" id="KW-0812">Transmembrane</keyword>
<dbReference type="OrthoDB" id="3362513at2"/>
<proteinExistence type="inferred from homology"/>
<reference evidence="11" key="1">
    <citation type="submission" date="2016-10" db="EMBL/GenBank/DDBJ databases">
        <authorList>
            <person name="Varghese N."/>
            <person name="Submissions S."/>
        </authorList>
    </citation>
    <scope>NUCLEOTIDE SEQUENCE [LARGE SCALE GENOMIC DNA]</scope>
    <source>
        <strain evidence="11">DSM 21368</strain>
    </source>
</reference>
<evidence type="ECO:0000256" key="3">
    <source>
        <dbReference type="ARBA" id="ARBA00022475"/>
    </source>
</evidence>
<feature type="transmembrane region" description="Helical" evidence="7">
    <location>
        <begin position="134"/>
        <end position="154"/>
    </location>
</feature>
<feature type="compositionally biased region" description="Basic and acidic residues" evidence="8">
    <location>
        <begin position="12"/>
        <end position="31"/>
    </location>
</feature>
<accession>A0A1H5BGD2</accession>
<evidence type="ECO:0000313" key="11">
    <source>
        <dbReference type="Proteomes" id="UP000199220"/>
    </source>
</evidence>
<keyword evidence="2 7" id="KW-0813">Transport</keyword>
<keyword evidence="6 7" id="KW-0472">Membrane</keyword>
<evidence type="ECO:0000256" key="1">
    <source>
        <dbReference type="ARBA" id="ARBA00004651"/>
    </source>
</evidence>
<feature type="transmembrane region" description="Helical" evidence="7">
    <location>
        <begin position="241"/>
        <end position="262"/>
    </location>
</feature>
<dbReference type="InterPro" id="IPR035906">
    <property type="entry name" value="MetI-like_sf"/>
</dbReference>
<dbReference type="AlphaFoldDB" id="A0A1H5BGD2"/>
<evidence type="ECO:0000256" key="7">
    <source>
        <dbReference type="RuleBase" id="RU363032"/>
    </source>
</evidence>
<dbReference type="Proteomes" id="UP000199220">
    <property type="component" value="Unassembled WGS sequence"/>
</dbReference>